<reference evidence="2 3" key="1">
    <citation type="journal article" date="2014" name="Genome Announc.">
        <title>Draft Genome Sequence of Streptomyces fradiae ATCC 19609, a Strain Highly Sensitive to Antibiotics.</title>
        <authorList>
            <person name="Bekker O.B."/>
            <person name="Klimina K.M."/>
            <person name="Vatlin A.A."/>
            <person name="Zakharevich N.V."/>
            <person name="Kasianov A.S."/>
            <person name="Danilenko V.N."/>
        </authorList>
    </citation>
    <scope>NUCLEOTIDE SEQUENCE [LARGE SCALE GENOMIC DNA]</scope>
    <source>
        <strain evidence="2 3">ATCC 19609</strain>
    </source>
</reference>
<feature type="region of interest" description="Disordered" evidence="1">
    <location>
        <begin position="386"/>
        <end position="409"/>
    </location>
</feature>
<sequence length="454" mass="47802">MDLRDRLRRAALSRPGVMLVALPGATRVRLELEAELRCRGWPRSETPAAADLLVVAGERDLLGEDRWLDGIWEGVPKPAVRLAVRHPGDAAAALDTGHRLLREDAGTRHDLAPAVPPPGGESTAGRNGRPGGGPGERTDDGAGGSHDDGGHHDDGDPDDRGGEQESGHGDGSGGHGDGHGGHSSHETPEMSAPAGLPMAERAEDRDGLTLDRLRLPLGPALPDWPAGLILRLVLQGDVVQRAGTETLPVRRRKDPFWDEPWLRAARGETVPRAEAARRRCAAHLDSLGRFLAVAGWDDPAARARRLRDGALSAEPGDRLGEDVVSLARRVARSRALRLLTAGLGPLPAAEARAAGVSGPAHTADGDAYDRLLVWLDELGRAAGQFGDERPLAREDRAGPRGTLDSAAPPSRGLLDVLPGLLSGAEFAGARIVVASLDPDIDELTAADRREAAGV</sequence>
<name>A0A3R7IQ48_9ACTN</name>
<proteinExistence type="predicted"/>
<protein>
    <submittedName>
        <fullName evidence="2">Uncharacterized protein</fullName>
    </submittedName>
</protein>
<feature type="compositionally biased region" description="Basic and acidic residues" evidence="1">
    <location>
        <begin position="136"/>
        <end position="168"/>
    </location>
</feature>
<evidence type="ECO:0000256" key="1">
    <source>
        <dbReference type="SAM" id="MobiDB-lite"/>
    </source>
</evidence>
<dbReference type="Proteomes" id="UP000028058">
    <property type="component" value="Unassembled WGS sequence"/>
</dbReference>
<dbReference type="RefSeq" id="WP_043462563.1">
    <property type="nucleotide sequence ID" value="NZ_CP134822.1"/>
</dbReference>
<accession>A0A3R7IQ48</accession>
<dbReference type="EMBL" id="JNAD02000010">
    <property type="protein sequence ID" value="RKM93678.1"/>
    <property type="molecule type" value="Genomic_DNA"/>
</dbReference>
<dbReference type="OrthoDB" id="3373298at2"/>
<evidence type="ECO:0000313" key="3">
    <source>
        <dbReference type="Proteomes" id="UP000028058"/>
    </source>
</evidence>
<evidence type="ECO:0000313" key="2">
    <source>
        <dbReference type="EMBL" id="RKM93678.1"/>
    </source>
</evidence>
<dbReference type="AlphaFoldDB" id="A0A3R7IQ48"/>
<keyword evidence="3" id="KW-1185">Reference proteome</keyword>
<feature type="compositionally biased region" description="Basic and acidic residues" evidence="1">
    <location>
        <begin position="176"/>
        <end position="188"/>
    </location>
</feature>
<comment type="caution">
    <text evidence="2">The sequence shown here is derived from an EMBL/GenBank/DDBJ whole genome shotgun (WGS) entry which is preliminary data.</text>
</comment>
<gene>
    <name evidence="2" type="ORF">SFRA_021165</name>
</gene>
<feature type="compositionally biased region" description="Basic and acidic residues" evidence="1">
    <location>
        <begin position="386"/>
        <end position="398"/>
    </location>
</feature>
<feature type="region of interest" description="Disordered" evidence="1">
    <location>
        <begin position="106"/>
        <end position="193"/>
    </location>
</feature>
<organism evidence="2 3">
    <name type="scientific">Streptomyces xinghaiensis</name>
    <dbReference type="NCBI Taxonomy" id="1038928"/>
    <lineage>
        <taxon>Bacteria</taxon>
        <taxon>Bacillati</taxon>
        <taxon>Actinomycetota</taxon>
        <taxon>Actinomycetes</taxon>
        <taxon>Kitasatosporales</taxon>
        <taxon>Streptomycetaceae</taxon>
        <taxon>Streptomyces</taxon>
    </lineage>
</organism>